<feature type="region of interest" description="Disordered" evidence="16">
    <location>
        <begin position="600"/>
        <end position="619"/>
    </location>
</feature>
<dbReference type="PROSITE" id="PS50056">
    <property type="entry name" value="TYR_PHOSPHATASE_2"/>
    <property type="match status" value="1"/>
</dbReference>
<dbReference type="InterPro" id="IPR029021">
    <property type="entry name" value="Prot-tyrosine_phosphatase-like"/>
</dbReference>
<keyword evidence="8 12" id="KW-0506">mRNA capping</keyword>
<dbReference type="InterPro" id="IPR001339">
    <property type="entry name" value="mRNA_cap_enzyme_adenylation"/>
</dbReference>
<dbReference type="AlphaFoldDB" id="A0A8R1I099"/>
<dbReference type="PANTHER" id="PTHR10367">
    <property type="entry name" value="MRNA-CAPPING ENZYME"/>
    <property type="match status" value="1"/>
</dbReference>
<keyword evidence="6 12" id="KW-0378">Hydrolase</keyword>
<feature type="binding site" evidence="15">
    <location>
        <begin position="359"/>
        <end position="361"/>
    </location>
    <ligand>
        <name>GTP</name>
        <dbReference type="ChEBI" id="CHEBI:37565"/>
    </ligand>
</feature>
<dbReference type="Pfam" id="PF03919">
    <property type="entry name" value="mRNA_cap_C"/>
    <property type="match status" value="1"/>
</dbReference>
<dbReference type="SUPFAM" id="SSF52799">
    <property type="entry name" value="(Phosphotyrosine protein) phosphatases II"/>
    <property type="match status" value="1"/>
</dbReference>
<comment type="similarity">
    <text evidence="12">In the N-terminal section; belongs to the non-receptor class of the protein-tyrosine phosphatase family.</text>
</comment>
<feature type="active site" description="N6-GMP-lysine intermediate" evidence="14">
    <location>
        <position position="313"/>
    </location>
</feature>
<organism evidence="19 20">
    <name type="scientific">Caenorhabditis japonica</name>
    <dbReference type="NCBI Taxonomy" id="281687"/>
    <lineage>
        <taxon>Eukaryota</taxon>
        <taxon>Metazoa</taxon>
        <taxon>Ecdysozoa</taxon>
        <taxon>Nematoda</taxon>
        <taxon>Chromadorea</taxon>
        <taxon>Rhabditida</taxon>
        <taxon>Rhabditina</taxon>
        <taxon>Rhabditomorpha</taxon>
        <taxon>Rhabditoidea</taxon>
        <taxon>Rhabditidae</taxon>
        <taxon>Peloderinae</taxon>
        <taxon>Caenorhabditis</taxon>
    </lineage>
</organism>
<dbReference type="Gene3D" id="3.90.190.10">
    <property type="entry name" value="Protein tyrosine phosphatase superfamily"/>
    <property type="match status" value="1"/>
</dbReference>
<feature type="domain" description="Tyrosine specific protein phosphatases" evidence="18">
    <location>
        <begin position="114"/>
        <end position="181"/>
    </location>
</feature>
<dbReference type="EC" id="2.7.7.50" evidence="12"/>
<feature type="binding site" evidence="15">
    <location>
        <position position="318"/>
    </location>
    <ligand>
        <name>GTP</name>
        <dbReference type="ChEBI" id="CHEBI:37565"/>
    </ligand>
</feature>
<dbReference type="GO" id="GO:0004484">
    <property type="term" value="F:mRNA guanylyltransferase activity"/>
    <property type="evidence" value="ECO:0007669"/>
    <property type="project" value="UniProtKB-UniRule"/>
</dbReference>
<dbReference type="Pfam" id="PF01331">
    <property type="entry name" value="mRNA_cap_enzyme"/>
    <property type="match status" value="1"/>
</dbReference>
<feature type="domain" description="Tyrosine-protein phosphatase" evidence="17">
    <location>
        <begin position="44"/>
        <end position="196"/>
    </location>
</feature>
<keyword evidence="3 12" id="KW-0808">Transferase</keyword>
<dbReference type="Gene3D" id="3.30.470.30">
    <property type="entry name" value="DNA ligase/mRNA capping enzyme"/>
    <property type="match status" value="1"/>
</dbReference>
<evidence type="ECO:0000313" key="20">
    <source>
        <dbReference type="Proteomes" id="UP000005237"/>
    </source>
</evidence>
<comment type="subcellular location">
    <subcellularLocation>
        <location evidence="1 12">Nucleus</location>
    </subcellularLocation>
</comment>
<evidence type="ECO:0000256" key="7">
    <source>
        <dbReference type="ARBA" id="ARBA00022912"/>
    </source>
</evidence>
<evidence type="ECO:0000256" key="13">
    <source>
        <dbReference type="PIRSR" id="PIRSR036958-1"/>
    </source>
</evidence>
<dbReference type="Gene3D" id="2.40.50.140">
    <property type="entry name" value="Nucleic acid-binding proteins"/>
    <property type="match status" value="1"/>
</dbReference>
<dbReference type="Pfam" id="PF00782">
    <property type="entry name" value="DSPc"/>
    <property type="match status" value="1"/>
</dbReference>
<feature type="binding site" evidence="15">
    <location>
        <position position="333"/>
    </location>
    <ligand>
        <name>GTP</name>
        <dbReference type="ChEBI" id="CHEBI:37565"/>
    </ligand>
</feature>
<evidence type="ECO:0000256" key="16">
    <source>
        <dbReference type="SAM" id="MobiDB-lite"/>
    </source>
</evidence>
<dbReference type="InterPro" id="IPR012340">
    <property type="entry name" value="NA-bd_OB-fold"/>
</dbReference>
<dbReference type="InterPro" id="IPR000387">
    <property type="entry name" value="Tyr_Pase_dom"/>
</dbReference>
<protein>
    <recommendedName>
        <fullName evidence="12">mRNA-capping enzyme</fullName>
    </recommendedName>
    <domain>
        <recommendedName>
            <fullName evidence="12">mRNA 5'-triphosphate monophosphatase</fullName>
            <ecNumber evidence="12">3.6.1.74</ecNumber>
        </recommendedName>
        <alternativeName>
            <fullName evidence="12">mRNA 5'-phosphatase</fullName>
        </alternativeName>
    </domain>
    <domain>
        <recommendedName>
            <fullName evidence="12">mRNA guanylyltransferase</fullName>
            <ecNumber evidence="12">2.7.7.50</ecNumber>
        </recommendedName>
        <alternativeName>
            <fullName evidence="12">GTP--RNA guanylyltransferase</fullName>
            <shortName evidence="12">GTase</shortName>
        </alternativeName>
    </domain>
</protein>
<evidence type="ECO:0000256" key="14">
    <source>
        <dbReference type="PIRSR" id="PIRSR036958-2"/>
    </source>
</evidence>
<dbReference type="PIRSF" id="PIRSF036958">
    <property type="entry name" value="mRNA_capping_HCE"/>
    <property type="match status" value="1"/>
</dbReference>
<dbReference type="InterPro" id="IPR020422">
    <property type="entry name" value="TYR_PHOSPHATASE_DUAL_dom"/>
</dbReference>
<dbReference type="InterPro" id="IPR016130">
    <property type="entry name" value="Tyr_Pase_AS"/>
</dbReference>
<dbReference type="GO" id="GO:0004651">
    <property type="term" value="F:polynucleotide 5'-phosphatase activity"/>
    <property type="evidence" value="ECO:0007669"/>
    <property type="project" value="UniProtKB-UniRule"/>
</dbReference>
<keyword evidence="5 12" id="KW-0547">Nucleotide-binding</keyword>
<keyword evidence="7" id="KW-0904">Protein phosphatase</keyword>
<evidence type="ECO:0000256" key="12">
    <source>
        <dbReference type="PIRNR" id="PIRNR036958"/>
    </source>
</evidence>
<dbReference type="GO" id="GO:0005525">
    <property type="term" value="F:GTP binding"/>
    <property type="evidence" value="ECO:0007669"/>
    <property type="project" value="UniProtKB-UniRule"/>
</dbReference>
<evidence type="ECO:0000256" key="11">
    <source>
        <dbReference type="ARBA" id="ARBA00044624"/>
    </source>
</evidence>
<evidence type="ECO:0000256" key="8">
    <source>
        <dbReference type="ARBA" id="ARBA00023042"/>
    </source>
</evidence>
<dbReference type="GO" id="GO:0140818">
    <property type="term" value="F:mRNA 5'-triphosphate monophosphatase activity"/>
    <property type="evidence" value="ECO:0007669"/>
    <property type="project" value="UniProtKB-EC"/>
</dbReference>
<proteinExistence type="inferred from homology"/>
<dbReference type="PROSITE" id="PS00383">
    <property type="entry name" value="TYR_PHOSPHATASE_1"/>
    <property type="match status" value="1"/>
</dbReference>
<evidence type="ECO:0000256" key="1">
    <source>
        <dbReference type="ARBA" id="ARBA00004123"/>
    </source>
</evidence>
<dbReference type="FunFam" id="2.40.50.140:FF:000291">
    <property type="entry name" value="mRNA-capping enzyme"/>
    <property type="match status" value="1"/>
</dbReference>
<name>A0A8R1I099_CAEJA</name>
<dbReference type="GO" id="GO:0004721">
    <property type="term" value="F:phosphoprotein phosphatase activity"/>
    <property type="evidence" value="ECO:0007669"/>
    <property type="project" value="UniProtKB-UniRule"/>
</dbReference>
<evidence type="ECO:0000256" key="3">
    <source>
        <dbReference type="ARBA" id="ARBA00022679"/>
    </source>
</evidence>
<reference evidence="20" key="1">
    <citation type="submission" date="2010-08" db="EMBL/GenBank/DDBJ databases">
        <authorList>
            <consortium name="Caenorhabditis japonica Sequencing Consortium"/>
            <person name="Wilson R.K."/>
        </authorList>
    </citation>
    <scope>NUCLEOTIDE SEQUENCE [LARGE SCALE GENOMIC DNA]</scope>
    <source>
        <strain evidence="20">DF5081</strain>
    </source>
</reference>
<comment type="function">
    <text evidence="12">Bifunctional mRNA-capping enzyme exhibiting RNA 5'-triphosphate monophosphatase activity in the N-terminal part and mRNA guanylyltransferase activity in the C-terminal part. Catalyzes the first two steps of cap formation: by removing the gamma-phosphate from the 5'-triphosphate end of nascent mRNA to yield a diphosphate end, and by transferring the GMP moiety of GTP to the 5'-diphosphate terminus of RNA via a covalent enzyme-GMP reaction intermediate.</text>
</comment>
<dbReference type="SUPFAM" id="SSF56091">
    <property type="entry name" value="DNA ligase/mRNA capping enzyme, catalytic domain"/>
    <property type="match status" value="1"/>
</dbReference>
<accession>A0A8R1I099</accession>
<feature type="binding site" evidence="15">
    <location>
        <begin position="479"/>
        <end position="481"/>
    </location>
    <ligand>
        <name>GTP</name>
        <dbReference type="ChEBI" id="CHEBI:37565"/>
    </ligand>
</feature>
<dbReference type="InterPro" id="IPR017074">
    <property type="entry name" value="mRNA_cap_enz_bifunc"/>
</dbReference>
<evidence type="ECO:0000256" key="5">
    <source>
        <dbReference type="ARBA" id="ARBA00022741"/>
    </source>
</evidence>
<dbReference type="InterPro" id="IPR000340">
    <property type="entry name" value="Dual-sp_phosphatase_cat-dom"/>
</dbReference>
<dbReference type="OMA" id="LGPPDRW"/>
<dbReference type="InterPro" id="IPR013846">
    <property type="entry name" value="mRNA_cap_enzyme_C"/>
</dbReference>
<evidence type="ECO:0000259" key="18">
    <source>
        <dbReference type="PROSITE" id="PS50056"/>
    </source>
</evidence>
<keyword evidence="4 12" id="KW-0548">Nucleotidyltransferase</keyword>
<evidence type="ECO:0000259" key="17">
    <source>
        <dbReference type="PROSITE" id="PS50054"/>
    </source>
</evidence>
<evidence type="ECO:0000256" key="6">
    <source>
        <dbReference type="ARBA" id="ARBA00022801"/>
    </source>
</evidence>
<evidence type="ECO:0000256" key="2">
    <source>
        <dbReference type="ARBA" id="ARBA00022664"/>
    </source>
</evidence>
<comment type="catalytic activity">
    <reaction evidence="12">
        <text>a 5'-end triphospho-ribonucleoside in mRNA + H2O = a 5'-end diphospho-ribonucleoside in mRNA + phosphate + H(+)</text>
        <dbReference type="Rhea" id="RHEA:67004"/>
        <dbReference type="Rhea" id="RHEA-COMP:17164"/>
        <dbReference type="Rhea" id="RHEA-COMP:17165"/>
        <dbReference type="ChEBI" id="CHEBI:15377"/>
        <dbReference type="ChEBI" id="CHEBI:15378"/>
        <dbReference type="ChEBI" id="CHEBI:43474"/>
        <dbReference type="ChEBI" id="CHEBI:167616"/>
        <dbReference type="ChEBI" id="CHEBI:167618"/>
        <dbReference type="EC" id="3.6.1.74"/>
    </reaction>
</comment>
<feature type="region of interest" description="Disordered" evidence="16">
    <location>
        <begin position="217"/>
        <end position="245"/>
    </location>
</feature>
<dbReference type="GO" id="GO:0006370">
    <property type="term" value="P:7-methylguanosine mRNA capping"/>
    <property type="evidence" value="ECO:0007669"/>
    <property type="project" value="UniProtKB-UniRule"/>
</dbReference>
<keyword evidence="9 12" id="KW-0342">GTP-binding</keyword>
<keyword evidence="10 12" id="KW-0539">Nucleus</keyword>
<dbReference type="EnsemblMetazoa" id="CJA17217.1">
    <property type="protein sequence ID" value="CJA17217.1"/>
    <property type="gene ID" value="WBGene00136421"/>
</dbReference>
<feature type="active site" description="Phosphocysteine intermediate" evidence="13">
    <location>
        <position position="136"/>
    </location>
</feature>
<evidence type="ECO:0000256" key="10">
    <source>
        <dbReference type="ARBA" id="ARBA00023242"/>
    </source>
</evidence>
<dbReference type="GO" id="GO:0005634">
    <property type="term" value="C:nucleus"/>
    <property type="evidence" value="ECO:0007669"/>
    <property type="project" value="UniProtKB-SubCell"/>
</dbReference>
<evidence type="ECO:0000256" key="9">
    <source>
        <dbReference type="ARBA" id="ARBA00023134"/>
    </source>
</evidence>
<evidence type="ECO:0000256" key="15">
    <source>
        <dbReference type="PIRSR" id="PIRSR036958-3"/>
    </source>
</evidence>
<keyword evidence="20" id="KW-1185">Reference proteome</keyword>
<dbReference type="CDD" id="cd07895">
    <property type="entry name" value="Adenylation_mRNA_capping"/>
    <property type="match status" value="1"/>
</dbReference>
<dbReference type="PROSITE" id="PS50054">
    <property type="entry name" value="TYR_PHOSPHATASE_DUAL"/>
    <property type="match status" value="1"/>
</dbReference>
<feature type="binding site" evidence="15">
    <location>
        <begin position="555"/>
        <end position="560"/>
    </location>
    <ligand>
        <name>GTP</name>
        <dbReference type="ChEBI" id="CHEBI:37565"/>
    </ligand>
</feature>
<keyword evidence="2 12" id="KW-0507">mRNA processing</keyword>
<evidence type="ECO:0000256" key="4">
    <source>
        <dbReference type="ARBA" id="ARBA00022695"/>
    </source>
</evidence>
<sequence length="619" mass="71691">MAPKGPTPDKAKLGLPDRWLHCPKTGTLVNNLFFPFKTPLCAMYDPQIQERRLQFHPADVFNHPLLQGRKLGLWIDLSNTDRYYFREEVTEQDCIYRKMAMVGRGCSPTEEETNIFLKLVKDFRMQHPDRVVGVHCTHGFNRTGFLIAAYLFQEEEWGLDAAINEFQSNRQGGIYKQDYIDDLYERFDPTEDERILAPEKPDWEREYSFVGNQSSMMNASTSQSHQEHMGGNGHTNGNGRRNGGAPSGGKLFMDGLVAGVRVCEDAGKKSMLQAKIQQLCKFTKKGFPGLQPVSLSRKNIELLEKEPYMVSWKADGMRYIVYIHEDEVYAFDRDNEVFEIDNLDFVSVKGIPLKDTVVDTEVIIDRSEVNGVVQNCARMLIYDVMRFNNFNVMKEPFSKRFEIIKAEIIRGREFAFRDGKLNKEKQMMSVRRKDFYLLEATYKLFQDDFKKCVGHEIDGLIFQPTDRPYETGTCDTVLKWKPPSHNSVDFKLKIEKVCKEGMLPEWRGLLYVQNLHEPFGSMKATATLKKYDNKIIECTLDVDSRGRPIEWKFMRERTDKSLPNGKRTADNVLETMTNPVTEENLLEYIGHCVRVLSLKRHQHPNRQNHQNGDAKRPRV</sequence>
<dbReference type="InterPro" id="IPR051029">
    <property type="entry name" value="mRNA_Capping_Enz/RNA_Phosphat"/>
</dbReference>
<reference evidence="19" key="2">
    <citation type="submission" date="2022-06" db="UniProtKB">
        <authorList>
            <consortium name="EnsemblMetazoa"/>
        </authorList>
    </citation>
    <scope>IDENTIFICATION</scope>
    <source>
        <strain evidence="19">DF5081</strain>
    </source>
</reference>
<comment type="catalytic activity">
    <reaction evidence="11">
        <text>a 5'-end diphospho-ribonucleoside in mRNA + GTP + H(+) = a 5'-end (5'-triphosphoguanosine)-ribonucleoside in mRNA + diphosphate</text>
        <dbReference type="Rhea" id="RHEA:67012"/>
        <dbReference type="Rhea" id="RHEA-COMP:17165"/>
        <dbReference type="Rhea" id="RHEA-COMP:17166"/>
        <dbReference type="ChEBI" id="CHEBI:15378"/>
        <dbReference type="ChEBI" id="CHEBI:33019"/>
        <dbReference type="ChEBI" id="CHEBI:37565"/>
        <dbReference type="ChEBI" id="CHEBI:167616"/>
        <dbReference type="ChEBI" id="CHEBI:167617"/>
        <dbReference type="EC" id="2.7.7.50"/>
    </reaction>
    <physiologicalReaction direction="left-to-right" evidence="11">
        <dbReference type="Rhea" id="RHEA:67013"/>
    </physiologicalReaction>
</comment>
<dbReference type="Proteomes" id="UP000005237">
    <property type="component" value="Unassembled WGS sequence"/>
</dbReference>
<feature type="compositionally biased region" description="Gly residues" evidence="16">
    <location>
        <begin position="230"/>
        <end position="245"/>
    </location>
</feature>
<dbReference type="GO" id="GO:0005524">
    <property type="term" value="F:ATP binding"/>
    <property type="evidence" value="ECO:0007669"/>
    <property type="project" value="InterPro"/>
</dbReference>
<dbReference type="SUPFAM" id="SSF50249">
    <property type="entry name" value="Nucleic acid-binding proteins"/>
    <property type="match status" value="1"/>
</dbReference>
<comment type="similarity">
    <text evidence="12">In the C-terminal section; belongs to the eukaryotic GTase family.</text>
</comment>
<dbReference type="PANTHER" id="PTHR10367:SF17">
    <property type="entry name" value="MRNA-CAPPING ENZYME"/>
    <property type="match status" value="1"/>
</dbReference>
<evidence type="ECO:0000313" key="19">
    <source>
        <dbReference type="EnsemblMetazoa" id="CJA17217.1"/>
    </source>
</evidence>
<dbReference type="EC" id="3.6.1.74" evidence="12"/>